<dbReference type="PATRIC" id="fig|272621.13.peg.1352"/>
<sequence>MNTRKLITSMAAAVMLSTGLAGVGTAMTNQPAQAATQSGSSISIRRRSVTATVNSDKPQLIAYDPSTNKFVKALDSTYVKGQTIPVYYAITATSTANGTSQNVTFYFLENRTVDGKSCMILIPSTSVTPASTVPTAEEFQKTAENDAKTIQDAYANRTIKSITVTPKSKKGAKIYYAYKKSAKSKKIVFKATNKKIKYGKKYKSSMIVKNGKSRYVYIGKKRYLKSTAVKVTNVKYSPLNLPDDIKNLIVNN</sequence>
<dbReference type="HOGENOM" id="CLU_093131_0_0_9"/>
<evidence type="ECO:0000313" key="3">
    <source>
        <dbReference type="Proteomes" id="UP000006381"/>
    </source>
</evidence>
<dbReference type="AlphaFoldDB" id="Q5FJ73"/>
<feature type="signal peptide" evidence="1">
    <location>
        <begin position="1"/>
        <end position="21"/>
    </location>
</feature>
<dbReference type="BioCyc" id="LACI272621:G1G49-1400-MONOMER"/>
<evidence type="ECO:0008006" key="4">
    <source>
        <dbReference type="Google" id="ProtNLM"/>
    </source>
</evidence>
<evidence type="ECO:0000256" key="1">
    <source>
        <dbReference type="SAM" id="SignalP"/>
    </source>
</evidence>
<evidence type="ECO:0000313" key="2">
    <source>
        <dbReference type="EMBL" id="AAV43251.1"/>
    </source>
</evidence>
<keyword evidence="1" id="KW-0732">Signal</keyword>
<dbReference type="EMBL" id="CP000033">
    <property type="protein sequence ID" value="AAV43251.1"/>
    <property type="molecule type" value="Genomic_DNA"/>
</dbReference>
<feature type="chain" id="PRO_5039733815" description="Surface layer protein A domain-containing protein" evidence="1">
    <location>
        <begin position="22"/>
        <end position="252"/>
    </location>
</feature>
<proteinExistence type="predicted"/>
<gene>
    <name evidence="2" type="ordered locus">LBA1426</name>
</gene>
<dbReference type="RefSeq" id="WP_003548110.1">
    <property type="nucleotide sequence ID" value="NC_006814.3"/>
</dbReference>
<keyword evidence="3" id="KW-1185">Reference proteome</keyword>
<dbReference type="STRING" id="272621.LBA1426"/>
<dbReference type="OrthoDB" id="2329457at2"/>
<dbReference type="eggNOG" id="ENOG50309J4">
    <property type="taxonomic scope" value="Bacteria"/>
</dbReference>
<organism evidence="3">
    <name type="scientific">Lactobacillus acidophilus (strain ATCC 700396 / NCK56 / N2 / NCFM)</name>
    <dbReference type="NCBI Taxonomy" id="272621"/>
    <lineage>
        <taxon>Bacteria</taxon>
        <taxon>Bacillati</taxon>
        <taxon>Bacillota</taxon>
        <taxon>Bacilli</taxon>
        <taxon>Lactobacillales</taxon>
        <taxon>Lactobacillaceae</taxon>
        <taxon>Lactobacillus</taxon>
    </lineage>
</organism>
<protein>
    <recommendedName>
        <fullName evidence="4">Surface layer protein A domain-containing protein</fullName>
    </recommendedName>
</protein>
<dbReference type="KEGG" id="lac:LBA1426"/>
<name>Q5FJ73_LACAC</name>
<accession>Q5FJ73</accession>
<dbReference type="GeneID" id="93289499"/>
<reference evidence="2 3" key="1">
    <citation type="journal article" date="2005" name="Proc. Natl. Acad. Sci. U.S.A.">
        <title>Complete genome sequence of the probiotic lactic acid bacterium Lactobacillus acidophilus NCFM.</title>
        <authorList>
            <person name="Altermann E."/>
            <person name="Russell W.M."/>
            <person name="Azcarate-Peril M.A."/>
            <person name="Barrangou R."/>
            <person name="Buck B.L."/>
            <person name="McAuliffe O."/>
            <person name="Souther N."/>
            <person name="Dobson A."/>
            <person name="Duong T."/>
            <person name="Callanan M."/>
            <person name="Lick S."/>
            <person name="Hamrick A."/>
            <person name="Cano R."/>
            <person name="Klaenhammer T.R."/>
        </authorList>
    </citation>
    <scope>NUCLEOTIDE SEQUENCE [LARGE SCALE GENOMIC DNA]</scope>
    <source>
        <strain evidence="3">ATCC 700396 / NCK56 / N2 / NCFM</strain>
    </source>
</reference>
<dbReference type="Proteomes" id="UP000006381">
    <property type="component" value="Chromosome"/>
</dbReference>